<dbReference type="Proteomes" id="UP000285773">
    <property type="component" value="Unassembled WGS sequence"/>
</dbReference>
<proteinExistence type="predicted"/>
<dbReference type="PROSITE" id="PS51186">
    <property type="entry name" value="GNAT"/>
    <property type="match status" value="1"/>
</dbReference>
<dbReference type="InterPro" id="IPR050832">
    <property type="entry name" value="Bact_Acetyltransf"/>
</dbReference>
<dbReference type="InterPro" id="IPR016181">
    <property type="entry name" value="Acyl_CoA_acyltransferase"/>
</dbReference>
<evidence type="ECO:0000259" key="3">
    <source>
        <dbReference type="PROSITE" id="PS51186"/>
    </source>
</evidence>
<accession>A0A414CM06</accession>
<evidence type="ECO:0000313" key="4">
    <source>
        <dbReference type="EMBL" id="RHC96045.1"/>
    </source>
</evidence>
<feature type="domain" description="N-acetyltransferase" evidence="3">
    <location>
        <begin position="11"/>
        <end position="166"/>
    </location>
</feature>
<dbReference type="PANTHER" id="PTHR43877">
    <property type="entry name" value="AMINOALKYLPHOSPHONATE N-ACETYLTRANSFERASE-RELATED-RELATED"/>
    <property type="match status" value="1"/>
</dbReference>
<organism evidence="4 5">
    <name type="scientific">Streptococcus parasanguinis</name>
    <dbReference type="NCBI Taxonomy" id="1318"/>
    <lineage>
        <taxon>Bacteria</taxon>
        <taxon>Bacillati</taxon>
        <taxon>Bacillota</taxon>
        <taxon>Bacilli</taxon>
        <taxon>Lactobacillales</taxon>
        <taxon>Streptococcaceae</taxon>
        <taxon>Streptococcus</taxon>
    </lineage>
</organism>
<dbReference type="EMBL" id="QSIO01000001">
    <property type="protein sequence ID" value="RHC96045.1"/>
    <property type="molecule type" value="Genomic_DNA"/>
</dbReference>
<dbReference type="SUPFAM" id="SSF55729">
    <property type="entry name" value="Acyl-CoA N-acyltransferases (Nat)"/>
    <property type="match status" value="1"/>
</dbReference>
<dbReference type="Gene3D" id="3.40.630.30">
    <property type="match status" value="1"/>
</dbReference>
<dbReference type="Pfam" id="PF00583">
    <property type="entry name" value="Acetyltransf_1"/>
    <property type="match status" value="1"/>
</dbReference>
<reference evidence="4 5" key="1">
    <citation type="submission" date="2018-08" db="EMBL/GenBank/DDBJ databases">
        <title>A genome reference for cultivated species of the human gut microbiota.</title>
        <authorList>
            <person name="Zou Y."/>
            <person name="Xue W."/>
            <person name="Luo G."/>
        </authorList>
    </citation>
    <scope>NUCLEOTIDE SEQUENCE [LARGE SCALE GENOMIC DNA]</scope>
    <source>
        <strain evidence="4 5">AM33-3BH</strain>
    </source>
</reference>
<name>A0A414CM06_STRPA</name>
<sequence length="166" mass="19151">MKKILLRRIYMTIRIAQPKDIPALIGLLEQILSVHHQARPDIFKESGEKYSEEELEQLMAQDQTPIFVYENADGQILGHLFVTIKEVSDNPVLHPIKTLFIEDLCVDQAVRGQKIGDQLYQFAVSYAKKIGCYNLTLNVWNDNEGALRFYQRQGMKPQETVMETIL</sequence>
<gene>
    <name evidence="4" type="ORF">DW820_02655</name>
</gene>
<keyword evidence="2" id="KW-0012">Acyltransferase</keyword>
<dbReference type="CDD" id="cd04301">
    <property type="entry name" value="NAT_SF"/>
    <property type="match status" value="1"/>
</dbReference>
<evidence type="ECO:0000256" key="2">
    <source>
        <dbReference type="ARBA" id="ARBA00023315"/>
    </source>
</evidence>
<evidence type="ECO:0000256" key="1">
    <source>
        <dbReference type="ARBA" id="ARBA00022679"/>
    </source>
</evidence>
<comment type="caution">
    <text evidence="4">The sequence shown here is derived from an EMBL/GenBank/DDBJ whole genome shotgun (WGS) entry which is preliminary data.</text>
</comment>
<evidence type="ECO:0000313" key="5">
    <source>
        <dbReference type="Proteomes" id="UP000285773"/>
    </source>
</evidence>
<dbReference type="AlphaFoldDB" id="A0A414CM06"/>
<keyword evidence="1 4" id="KW-0808">Transferase</keyword>
<protein>
    <submittedName>
        <fullName evidence="4">GNAT family N-acetyltransferase</fullName>
    </submittedName>
</protein>
<dbReference type="GO" id="GO:0016747">
    <property type="term" value="F:acyltransferase activity, transferring groups other than amino-acyl groups"/>
    <property type="evidence" value="ECO:0007669"/>
    <property type="project" value="InterPro"/>
</dbReference>
<dbReference type="InterPro" id="IPR000182">
    <property type="entry name" value="GNAT_dom"/>
</dbReference>
<dbReference type="PANTHER" id="PTHR43877:SF2">
    <property type="entry name" value="AMINOALKYLPHOSPHONATE N-ACETYLTRANSFERASE-RELATED"/>
    <property type="match status" value="1"/>
</dbReference>